<evidence type="ECO:0000259" key="5">
    <source>
        <dbReference type="PROSITE" id="PS50011"/>
    </source>
</evidence>
<feature type="domain" description="Protein kinase" evidence="5">
    <location>
        <begin position="199"/>
        <end position="468"/>
    </location>
</feature>
<evidence type="ECO:0000256" key="4">
    <source>
        <dbReference type="ARBA" id="ARBA00022840"/>
    </source>
</evidence>
<dbReference type="GO" id="GO:0004674">
    <property type="term" value="F:protein serine/threonine kinase activity"/>
    <property type="evidence" value="ECO:0007669"/>
    <property type="project" value="TreeGrafter"/>
</dbReference>
<accession>A0A5S9ISK1</accession>
<evidence type="ECO:0000256" key="2">
    <source>
        <dbReference type="ARBA" id="ARBA00022741"/>
    </source>
</evidence>
<dbReference type="SUPFAM" id="SSF56112">
    <property type="entry name" value="Protein kinase-like (PK-like)"/>
    <property type="match status" value="1"/>
</dbReference>
<dbReference type="PANTHER" id="PTHR43289">
    <property type="entry name" value="MITOGEN-ACTIVATED PROTEIN KINASE KINASE KINASE 20-RELATED"/>
    <property type="match status" value="1"/>
</dbReference>
<gene>
    <name evidence="6" type="ORF">UABAM_05158</name>
</gene>
<keyword evidence="7" id="KW-1185">Reference proteome</keyword>
<protein>
    <submittedName>
        <fullName evidence="6">Protein kinase</fullName>
    </submittedName>
</protein>
<reference evidence="6 7" key="1">
    <citation type="submission" date="2019-08" db="EMBL/GenBank/DDBJ databases">
        <title>Complete genome sequence of Candidatus Uab amorphum.</title>
        <authorList>
            <person name="Shiratori T."/>
            <person name="Suzuki S."/>
            <person name="Kakizawa Y."/>
            <person name="Ishida K."/>
        </authorList>
    </citation>
    <scope>NUCLEOTIDE SEQUENCE [LARGE SCALE GENOMIC DNA]</scope>
    <source>
        <strain evidence="6 7">SRT547</strain>
    </source>
</reference>
<dbReference type="OrthoDB" id="1039448at2"/>
<dbReference type="InterPro" id="IPR011009">
    <property type="entry name" value="Kinase-like_dom_sf"/>
</dbReference>
<dbReference type="KEGG" id="uam:UABAM_05158"/>
<keyword evidence="4" id="KW-0067">ATP-binding</keyword>
<dbReference type="PROSITE" id="PS00108">
    <property type="entry name" value="PROTEIN_KINASE_ST"/>
    <property type="match status" value="1"/>
</dbReference>
<dbReference type="Pfam" id="PF00069">
    <property type="entry name" value="Pkinase"/>
    <property type="match status" value="1"/>
</dbReference>
<dbReference type="SMART" id="SM00220">
    <property type="entry name" value="S_TKc"/>
    <property type="match status" value="1"/>
</dbReference>
<dbReference type="AlphaFoldDB" id="A0A5S9ISK1"/>
<evidence type="ECO:0000313" key="7">
    <source>
        <dbReference type="Proteomes" id="UP000326354"/>
    </source>
</evidence>
<evidence type="ECO:0000256" key="3">
    <source>
        <dbReference type="ARBA" id="ARBA00022777"/>
    </source>
</evidence>
<keyword evidence="3 6" id="KW-0418">Kinase</keyword>
<dbReference type="PROSITE" id="PS50011">
    <property type="entry name" value="PROTEIN_KINASE_DOM"/>
    <property type="match status" value="1"/>
</dbReference>
<proteinExistence type="predicted"/>
<dbReference type="PANTHER" id="PTHR43289:SF6">
    <property type="entry name" value="SERINE_THREONINE-PROTEIN KINASE NEKL-3"/>
    <property type="match status" value="1"/>
</dbReference>
<dbReference type="RefSeq" id="WP_151970813.1">
    <property type="nucleotide sequence ID" value="NZ_AP019860.1"/>
</dbReference>
<keyword evidence="2" id="KW-0547">Nucleotide-binding</keyword>
<dbReference type="InterPro" id="IPR008271">
    <property type="entry name" value="Ser/Thr_kinase_AS"/>
</dbReference>
<dbReference type="Proteomes" id="UP000326354">
    <property type="component" value="Chromosome"/>
</dbReference>
<dbReference type="InterPro" id="IPR000719">
    <property type="entry name" value="Prot_kinase_dom"/>
</dbReference>
<evidence type="ECO:0000256" key="1">
    <source>
        <dbReference type="ARBA" id="ARBA00022679"/>
    </source>
</evidence>
<dbReference type="EMBL" id="AP019860">
    <property type="protein sequence ID" value="BBM86770.1"/>
    <property type="molecule type" value="Genomic_DNA"/>
</dbReference>
<dbReference type="CDD" id="cd14014">
    <property type="entry name" value="STKc_PknB_like"/>
    <property type="match status" value="1"/>
</dbReference>
<organism evidence="6 7">
    <name type="scientific">Uabimicrobium amorphum</name>
    <dbReference type="NCBI Taxonomy" id="2596890"/>
    <lineage>
        <taxon>Bacteria</taxon>
        <taxon>Pseudomonadati</taxon>
        <taxon>Planctomycetota</taxon>
        <taxon>Candidatus Uabimicrobiia</taxon>
        <taxon>Candidatus Uabimicrobiales</taxon>
        <taxon>Candidatus Uabimicrobiaceae</taxon>
        <taxon>Candidatus Uabimicrobium</taxon>
    </lineage>
</organism>
<name>A0A5S9ISK1_UABAM</name>
<evidence type="ECO:0000313" key="6">
    <source>
        <dbReference type="EMBL" id="BBM86770.1"/>
    </source>
</evidence>
<sequence length="615" mass="69315">MNSELHNTWKTIVGNVAVENPELTYKIDKVANTSLHDLPTVKIDNIGNSKLQPIQHNEMIDISGFDSGEIDDMAATEPMTVGGEQSDAFGEETIASVDVKRPDTFFDETIATVADKTEEIHGNVSHEDIDETMDTVADVRVSNITISDMDSPQMVNEFTINDSSAENYLEGDTVVLPVDSHVNKIRCEDPTQNNSLSSLQVHQEIARGGMGVILKGKQNSLRREIAIKRLHDQDDETNKKKFVMEARVTAFLDHPNIIPIHELGMDTEGNPLLTMKLVRGKSWRQLLKDEKQQIGTPDHIQKHLEILLRVSDALAYAHSKKIIHNDLKPANIMVGEFGEVFLMDWGIAVSLDKSENAPTLHKTAIDTPMGTPNYMSPELSNGEGKKIGPWTDVYLLGGILYYVLMGKAPHHSNTIWESIRLSSEGHIPEIDDRIPEELRNICYKTLQKDPEDRYRSMEELQDAIHKFLNHWESINITKEAQEFLDIAHDVLKELTNGKNNLEEVRKKIPNPYCPISRALFGFNEALRIWPENPEAVEGKRQGSILYCEVGICQKDFNLAERVLGDIDDEQEKRRLKEKLDKMAVQDHCQKVKRDPRAMVAAVVIAVVAFTLGKLL</sequence>
<dbReference type="Gene3D" id="1.10.510.10">
    <property type="entry name" value="Transferase(Phosphotransferase) domain 1"/>
    <property type="match status" value="1"/>
</dbReference>
<keyword evidence="1" id="KW-0808">Transferase</keyword>
<dbReference type="GO" id="GO:0005524">
    <property type="term" value="F:ATP binding"/>
    <property type="evidence" value="ECO:0007669"/>
    <property type="project" value="UniProtKB-KW"/>
</dbReference>